<name>A0A146GG77_TERSA</name>
<comment type="caution">
    <text evidence="2">The sequence shown here is derived from an EMBL/GenBank/DDBJ whole genome shotgun (WGS) entry which is preliminary data.</text>
</comment>
<dbReference type="InterPro" id="IPR029032">
    <property type="entry name" value="AhpD-like"/>
</dbReference>
<evidence type="ECO:0000259" key="1">
    <source>
        <dbReference type="Pfam" id="PF02627"/>
    </source>
</evidence>
<dbReference type="STRING" id="690879.TSACC_3658"/>
<reference evidence="3" key="1">
    <citation type="journal article" date="2017" name="Genome Announc.">
        <title>Draft Genome Sequence of Terrimicrobium sacchariphilum NM-5T, a Facultative Anaerobic Soil Bacterium of the Class Spartobacteria.</title>
        <authorList>
            <person name="Qiu Y.L."/>
            <person name="Tourlousse D.M."/>
            <person name="Matsuura N."/>
            <person name="Ohashi A."/>
            <person name="Sekiguchi Y."/>
        </authorList>
    </citation>
    <scope>NUCLEOTIDE SEQUENCE [LARGE SCALE GENOMIC DNA]</scope>
    <source>
        <strain evidence="3">NM-5</strain>
    </source>
</reference>
<accession>A0A146GG77</accession>
<dbReference type="PANTHER" id="PTHR33570">
    <property type="entry name" value="4-CARBOXYMUCONOLACTONE DECARBOXYLASE FAMILY PROTEIN"/>
    <property type="match status" value="1"/>
</dbReference>
<dbReference type="SUPFAM" id="SSF69118">
    <property type="entry name" value="AhpD-like"/>
    <property type="match status" value="1"/>
</dbReference>
<dbReference type="AlphaFoldDB" id="A0A146GG77"/>
<protein>
    <submittedName>
        <fullName evidence="2">4-carboxymuconolactone decarboxylase</fullName>
    </submittedName>
</protein>
<proteinExistence type="predicted"/>
<dbReference type="PANTHER" id="PTHR33570:SF10">
    <property type="entry name" value="GAMMA-CARBOXYMUCONOLACTONE DECARBOXYLASE"/>
    <property type="match status" value="1"/>
</dbReference>
<dbReference type="Pfam" id="PF02627">
    <property type="entry name" value="CMD"/>
    <property type="match status" value="1"/>
</dbReference>
<gene>
    <name evidence="2" type="ORF">TSACC_3658</name>
</gene>
<evidence type="ECO:0000313" key="2">
    <source>
        <dbReference type="EMBL" id="GAT35587.1"/>
    </source>
</evidence>
<organism evidence="2 3">
    <name type="scientific">Terrimicrobium sacchariphilum</name>
    <dbReference type="NCBI Taxonomy" id="690879"/>
    <lineage>
        <taxon>Bacteria</taxon>
        <taxon>Pseudomonadati</taxon>
        <taxon>Verrucomicrobiota</taxon>
        <taxon>Terrimicrobiia</taxon>
        <taxon>Terrimicrobiales</taxon>
        <taxon>Terrimicrobiaceae</taxon>
        <taxon>Terrimicrobium</taxon>
    </lineage>
</organism>
<dbReference type="RefSeq" id="WP_075081384.1">
    <property type="nucleotide sequence ID" value="NZ_BDCO01000003.1"/>
</dbReference>
<sequence>MSTPVHDENSELYQRGMEEICKQLGPMADAYIQNIKSLSPEFAWVNVTFPFAELYTRNVLDLKTRELCTVAALTVQGFSIPELKLHIRAALRCGASREEVVEVITQMIAYCGFPAATNALLTAKSIFEDLDGEGTPQKPPAK</sequence>
<keyword evidence="3" id="KW-1185">Reference proteome</keyword>
<dbReference type="InterPro" id="IPR052512">
    <property type="entry name" value="4CMD/NDH-1_regulator"/>
</dbReference>
<evidence type="ECO:0000313" key="3">
    <source>
        <dbReference type="Proteomes" id="UP000076023"/>
    </source>
</evidence>
<dbReference type="InParanoid" id="A0A146GG77"/>
<dbReference type="Proteomes" id="UP000076023">
    <property type="component" value="Unassembled WGS sequence"/>
</dbReference>
<dbReference type="EMBL" id="BDCO01000003">
    <property type="protein sequence ID" value="GAT35587.1"/>
    <property type="molecule type" value="Genomic_DNA"/>
</dbReference>
<dbReference type="InterPro" id="IPR003779">
    <property type="entry name" value="CMD-like"/>
</dbReference>
<feature type="domain" description="Carboxymuconolactone decarboxylase-like" evidence="1">
    <location>
        <begin position="40"/>
        <end position="124"/>
    </location>
</feature>
<dbReference type="GO" id="GO:0051920">
    <property type="term" value="F:peroxiredoxin activity"/>
    <property type="evidence" value="ECO:0007669"/>
    <property type="project" value="InterPro"/>
</dbReference>
<dbReference type="Gene3D" id="1.20.1290.10">
    <property type="entry name" value="AhpD-like"/>
    <property type="match status" value="1"/>
</dbReference>